<evidence type="ECO:0000313" key="5">
    <source>
        <dbReference type="EMBL" id="KAJ3566910.1"/>
    </source>
</evidence>
<dbReference type="PANTHER" id="PTHR12217">
    <property type="entry name" value="EUKARYOTIC TRANSLATION INITIATION FACTOR 2D"/>
    <property type="match status" value="1"/>
</dbReference>
<dbReference type="InterPro" id="IPR015947">
    <property type="entry name" value="PUA-like_sf"/>
</dbReference>
<comment type="caution">
    <text evidence="5">The sequence shown here is derived from an EMBL/GenBank/DDBJ whole genome shotgun (WGS) entry which is preliminary data.</text>
</comment>
<dbReference type="CDD" id="cd11610">
    <property type="entry name" value="eIF2D_N"/>
    <property type="match status" value="1"/>
</dbReference>
<sequence>MFKKPLGQLKTSAPIRASDRRKLKQRVVTTFSANPEDGDTLVPEGILTAKFFTYAKEPGTLYLEPTNGNPLWFTIGKGSEDLIPTVYTLWKLQNSNLLPTVLTPSAVIPILVGGADLMIPGVITLSPAELEQNRLVAIHQLTSTKNDDGTFTRMLSPPLAVGRMAVSSEDLKIKSNAEEKGKAVLVLHTWKDHLWDIGQKDDVPPGTPLSSTNRSTEPQEDPAAEGRDENQATGEGNEREDQIEDNADDNDVTPNFAYTPQEITDLLNKSLIHAITHQLSSLPNASFPIPSSQLYSTYIQPCRPAYPTSVLLPSAASTEDPPRSPHYSH</sequence>
<dbReference type="PROSITE" id="PS50890">
    <property type="entry name" value="PUA"/>
    <property type="match status" value="1"/>
</dbReference>
<dbReference type="GO" id="GO:0003743">
    <property type="term" value="F:translation initiation factor activity"/>
    <property type="evidence" value="ECO:0007669"/>
    <property type="project" value="InterPro"/>
</dbReference>
<dbReference type="InterPro" id="IPR057429">
    <property type="entry name" value="WH_eIF2D"/>
</dbReference>
<reference evidence="5" key="1">
    <citation type="submission" date="2022-07" db="EMBL/GenBank/DDBJ databases">
        <title>Genome Sequence of Leucocoprinus birnbaumii.</title>
        <authorList>
            <person name="Buettner E."/>
        </authorList>
    </citation>
    <scope>NUCLEOTIDE SEQUENCE</scope>
    <source>
        <strain evidence="5">VT141</strain>
    </source>
</reference>
<dbReference type="Pfam" id="PF17832">
    <property type="entry name" value="Pre-PUA"/>
    <property type="match status" value="1"/>
</dbReference>
<dbReference type="InterPro" id="IPR048248">
    <property type="entry name" value="PUA_eIF2d-like"/>
</dbReference>
<feature type="domain" description="Eukaryotic translation initiation factor 2D-like PUA RNA-binding" evidence="4">
    <location>
        <begin position="98"/>
        <end position="193"/>
    </location>
</feature>
<feature type="domain" description="Pre-PUA" evidence="2">
    <location>
        <begin position="7"/>
        <end position="92"/>
    </location>
</feature>
<evidence type="ECO:0008006" key="7">
    <source>
        <dbReference type="Google" id="ProtNLM"/>
    </source>
</evidence>
<feature type="region of interest" description="Disordered" evidence="1">
    <location>
        <begin position="197"/>
        <end position="256"/>
    </location>
</feature>
<dbReference type="InterPro" id="IPR041366">
    <property type="entry name" value="Pre-PUA"/>
</dbReference>
<dbReference type="EMBL" id="JANIEX010000451">
    <property type="protein sequence ID" value="KAJ3566910.1"/>
    <property type="molecule type" value="Genomic_DNA"/>
</dbReference>
<dbReference type="PANTHER" id="PTHR12217:SF4">
    <property type="entry name" value="EUKARYOTIC TRANSLATION INITIATION FACTOR 2D"/>
    <property type="match status" value="1"/>
</dbReference>
<dbReference type="InterPro" id="IPR039757">
    <property type="entry name" value="EIF2D"/>
</dbReference>
<evidence type="ECO:0000313" key="6">
    <source>
        <dbReference type="Proteomes" id="UP001213000"/>
    </source>
</evidence>
<accession>A0AAD5VRM6</accession>
<gene>
    <name evidence="5" type="ORF">NP233_g6706</name>
</gene>
<dbReference type="SUPFAM" id="SSF88697">
    <property type="entry name" value="PUA domain-like"/>
    <property type="match status" value="1"/>
</dbReference>
<feature type="domain" description="eIF2D winged helix" evidence="3">
    <location>
        <begin position="265"/>
        <end position="305"/>
    </location>
</feature>
<evidence type="ECO:0000259" key="2">
    <source>
        <dbReference type="Pfam" id="PF17832"/>
    </source>
</evidence>
<proteinExistence type="predicted"/>
<dbReference type="Proteomes" id="UP001213000">
    <property type="component" value="Unassembled WGS sequence"/>
</dbReference>
<feature type="compositionally biased region" description="Acidic residues" evidence="1">
    <location>
        <begin position="241"/>
        <end position="251"/>
    </location>
</feature>
<keyword evidence="6" id="KW-1185">Reference proteome</keyword>
<dbReference type="Gene3D" id="3.10.400.20">
    <property type="match status" value="1"/>
</dbReference>
<protein>
    <recommendedName>
        <fullName evidence="7">Eukaryotic translation initiation factor 2D</fullName>
    </recommendedName>
</protein>
<name>A0AAD5VRM6_9AGAR</name>
<dbReference type="CDD" id="cd21156">
    <property type="entry name" value="PUA_eIF2d-like"/>
    <property type="match status" value="1"/>
</dbReference>
<dbReference type="AlphaFoldDB" id="A0AAD5VRM6"/>
<organism evidence="5 6">
    <name type="scientific">Leucocoprinus birnbaumii</name>
    <dbReference type="NCBI Taxonomy" id="56174"/>
    <lineage>
        <taxon>Eukaryota</taxon>
        <taxon>Fungi</taxon>
        <taxon>Dikarya</taxon>
        <taxon>Basidiomycota</taxon>
        <taxon>Agaricomycotina</taxon>
        <taxon>Agaricomycetes</taxon>
        <taxon>Agaricomycetidae</taxon>
        <taxon>Agaricales</taxon>
        <taxon>Agaricineae</taxon>
        <taxon>Agaricaceae</taxon>
        <taxon>Leucocoprinus</taxon>
    </lineage>
</organism>
<evidence type="ECO:0000259" key="4">
    <source>
        <dbReference type="Pfam" id="PF26292"/>
    </source>
</evidence>
<evidence type="ECO:0000256" key="1">
    <source>
        <dbReference type="SAM" id="MobiDB-lite"/>
    </source>
</evidence>
<dbReference type="GO" id="GO:0001731">
    <property type="term" value="P:formation of translation preinitiation complex"/>
    <property type="evidence" value="ECO:0007669"/>
    <property type="project" value="InterPro"/>
</dbReference>
<feature type="compositionally biased region" description="Basic and acidic residues" evidence="1">
    <location>
        <begin position="224"/>
        <end position="240"/>
    </location>
</feature>
<evidence type="ECO:0000259" key="3">
    <source>
        <dbReference type="Pfam" id="PF25304"/>
    </source>
</evidence>
<dbReference type="InterPro" id="IPR048247">
    <property type="entry name" value="eIF2D_N"/>
</dbReference>
<dbReference type="Pfam" id="PF26292">
    <property type="entry name" value="PUA_elF2D"/>
    <property type="match status" value="1"/>
</dbReference>
<dbReference type="Pfam" id="PF25304">
    <property type="entry name" value="WHD_eIF2D"/>
    <property type="match status" value="1"/>
</dbReference>